<dbReference type="InterPro" id="IPR036920">
    <property type="entry name" value="Ribosomal_uL16_sf"/>
</dbReference>
<dbReference type="InterPro" id="IPR020798">
    <property type="entry name" value="Ribosomal_uL16_CS"/>
</dbReference>
<feature type="chain" id="PRO_5004561788" evidence="5">
    <location>
        <begin position="20"/>
        <end position="279"/>
    </location>
</feature>
<keyword evidence="7" id="KW-1185">Reference proteome</keyword>
<name>S8CB91_DACHA</name>
<dbReference type="EMBL" id="AQGS01000024">
    <property type="protein sequence ID" value="EPS44947.1"/>
    <property type="molecule type" value="Genomic_DNA"/>
</dbReference>
<reference evidence="7" key="2">
    <citation type="submission" date="2013-04" db="EMBL/GenBank/DDBJ databases">
        <title>Genomic mechanisms accounting for the adaptation to parasitism in nematode-trapping fungi.</title>
        <authorList>
            <person name="Ahren D.G."/>
        </authorList>
    </citation>
    <scope>NUCLEOTIDE SEQUENCE [LARGE SCALE GENOMIC DNA]</scope>
    <source>
        <strain evidence="7">CBS 200.50</strain>
    </source>
</reference>
<dbReference type="InterPro" id="IPR000114">
    <property type="entry name" value="Ribosomal_uL16_bact-type"/>
</dbReference>
<evidence type="ECO:0000256" key="3">
    <source>
        <dbReference type="ARBA" id="ARBA00023274"/>
    </source>
</evidence>
<dbReference type="HOGENOM" id="CLU_078858_1_0_1"/>
<dbReference type="Gene3D" id="3.90.1170.10">
    <property type="entry name" value="Ribosomal protein L10e/L16"/>
    <property type="match status" value="1"/>
</dbReference>
<dbReference type="InterPro" id="IPR047873">
    <property type="entry name" value="Ribosomal_uL16"/>
</dbReference>
<sequence>MAWLTLSALLPAFAKPTTASTLTASTSTLLRSLKPYQTPPTIRAFSTTPQNATWLMPQNVDNRRYRRGQVHVATGGSVRGTTVVWGDFGLRMVDHHRRISASQLKNGEETIRKRLRGMNYRLFMRVNAGIPIWKKGNEMRMGGGKGSFDHWASRVSVMKVIFELKGDIHEKIARDAFKLAAAKMPGKFAIGVNIVKDSTANKVMALGIYEFVKKGDPPVIGLKKLTPEYAQELINSKHKLPYKLQKVREMQQAGIEVPLKEIVLAKDTSMTPGRIIPGP</sequence>
<evidence type="ECO:0000256" key="1">
    <source>
        <dbReference type="ARBA" id="ARBA00008931"/>
    </source>
</evidence>
<comment type="similarity">
    <text evidence="1 4">Belongs to the universal ribosomal protein uL16 family.</text>
</comment>
<dbReference type="Pfam" id="PF00252">
    <property type="entry name" value="Ribosomal_L16"/>
    <property type="match status" value="1"/>
</dbReference>
<feature type="signal peptide" evidence="5">
    <location>
        <begin position="1"/>
        <end position="19"/>
    </location>
</feature>
<dbReference type="Proteomes" id="UP000015100">
    <property type="component" value="Unassembled WGS sequence"/>
</dbReference>
<dbReference type="SUPFAM" id="SSF54686">
    <property type="entry name" value="Ribosomal protein L16p/L10e"/>
    <property type="match status" value="1"/>
</dbReference>
<dbReference type="NCBIfam" id="TIGR01164">
    <property type="entry name" value="rplP_bact"/>
    <property type="match status" value="1"/>
</dbReference>
<dbReference type="AlphaFoldDB" id="S8CB91"/>
<proteinExistence type="inferred from homology"/>
<evidence type="ECO:0000256" key="2">
    <source>
        <dbReference type="ARBA" id="ARBA00022980"/>
    </source>
</evidence>
<evidence type="ECO:0000313" key="6">
    <source>
        <dbReference type="EMBL" id="EPS44947.1"/>
    </source>
</evidence>
<dbReference type="PANTHER" id="PTHR12220:SF13">
    <property type="entry name" value="LARGE RIBOSOMAL SUBUNIT PROTEIN UL16M"/>
    <property type="match status" value="1"/>
</dbReference>
<keyword evidence="5" id="KW-0732">Signal</keyword>
<evidence type="ECO:0000256" key="4">
    <source>
        <dbReference type="RuleBase" id="RU004413"/>
    </source>
</evidence>
<dbReference type="PRINTS" id="PR00060">
    <property type="entry name" value="RIBOSOMALL16"/>
</dbReference>
<evidence type="ECO:0000313" key="7">
    <source>
        <dbReference type="Proteomes" id="UP000015100"/>
    </source>
</evidence>
<accession>S8CB91</accession>
<dbReference type="PANTHER" id="PTHR12220">
    <property type="entry name" value="50S/60S RIBOSOMAL PROTEIN L16"/>
    <property type="match status" value="1"/>
</dbReference>
<dbReference type="eggNOG" id="KOG3422">
    <property type="taxonomic scope" value="Eukaryota"/>
</dbReference>
<dbReference type="CDD" id="cd01433">
    <property type="entry name" value="Ribosomal_L16_L10e"/>
    <property type="match status" value="1"/>
</dbReference>
<dbReference type="GO" id="GO:0032543">
    <property type="term" value="P:mitochondrial translation"/>
    <property type="evidence" value="ECO:0007669"/>
    <property type="project" value="TreeGrafter"/>
</dbReference>
<keyword evidence="3 4" id="KW-0687">Ribonucleoprotein</keyword>
<organism evidence="6 7">
    <name type="scientific">Dactylellina haptotyla (strain CBS 200.50)</name>
    <name type="common">Nematode-trapping fungus</name>
    <name type="synonym">Monacrosporium haptotylum</name>
    <dbReference type="NCBI Taxonomy" id="1284197"/>
    <lineage>
        <taxon>Eukaryota</taxon>
        <taxon>Fungi</taxon>
        <taxon>Dikarya</taxon>
        <taxon>Ascomycota</taxon>
        <taxon>Pezizomycotina</taxon>
        <taxon>Orbiliomycetes</taxon>
        <taxon>Orbiliales</taxon>
        <taxon>Orbiliaceae</taxon>
        <taxon>Dactylellina</taxon>
    </lineage>
</organism>
<dbReference type="OrthoDB" id="268521at2759"/>
<dbReference type="STRING" id="1284197.S8CB91"/>
<keyword evidence="2 4" id="KW-0689">Ribosomal protein</keyword>
<dbReference type="InterPro" id="IPR016180">
    <property type="entry name" value="Ribosomal_uL16_dom"/>
</dbReference>
<protein>
    <submittedName>
        <fullName evidence="6">Uncharacterized protein</fullName>
    </submittedName>
</protein>
<comment type="caution">
    <text evidence="6">The sequence shown here is derived from an EMBL/GenBank/DDBJ whole genome shotgun (WGS) entry which is preliminary data.</text>
</comment>
<reference evidence="6 7" key="1">
    <citation type="journal article" date="2013" name="PLoS Genet.">
        <title>Genomic mechanisms accounting for the adaptation to parasitism in nematode-trapping fungi.</title>
        <authorList>
            <person name="Meerupati T."/>
            <person name="Andersson K.M."/>
            <person name="Friman E."/>
            <person name="Kumar D."/>
            <person name="Tunlid A."/>
            <person name="Ahren D."/>
        </authorList>
    </citation>
    <scope>NUCLEOTIDE SEQUENCE [LARGE SCALE GENOMIC DNA]</scope>
    <source>
        <strain evidence="6 7">CBS 200.50</strain>
    </source>
</reference>
<dbReference type="GO" id="GO:0005762">
    <property type="term" value="C:mitochondrial large ribosomal subunit"/>
    <property type="evidence" value="ECO:0007669"/>
    <property type="project" value="TreeGrafter"/>
</dbReference>
<dbReference type="OMA" id="WKKGNEM"/>
<dbReference type="GO" id="GO:0003735">
    <property type="term" value="F:structural constituent of ribosome"/>
    <property type="evidence" value="ECO:0007669"/>
    <property type="project" value="InterPro"/>
</dbReference>
<dbReference type="PROSITE" id="PS00701">
    <property type="entry name" value="RIBOSOMAL_L16_2"/>
    <property type="match status" value="1"/>
</dbReference>
<evidence type="ECO:0000256" key="5">
    <source>
        <dbReference type="SAM" id="SignalP"/>
    </source>
</evidence>
<dbReference type="GO" id="GO:0019843">
    <property type="term" value="F:rRNA binding"/>
    <property type="evidence" value="ECO:0007669"/>
    <property type="project" value="InterPro"/>
</dbReference>
<gene>
    <name evidence="6" type="ORF">H072_1056</name>
</gene>